<name>A0A316GP08_9RHOB</name>
<evidence type="ECO:0000313" key="2">
    <source>
        <dbReference type="EMBL" id="PWK62887.1"/>
    </source>
</evidence>
<dbReference type="AlphaFoldDB" id="A0A316GP08"/>
<proteinExistence type="predicted"/>
<comment type="caution">
    <text evidence="2">The sequence shown here is derived from an EMBL/GenBank/DDBJ whole genome shotgun (WGS) entry which is preliminary data.</text>
</comment>
<organism evidence="2 3">
    <name type="scientific">Roseicyclus mahoneyensis</name>
    <dbReference type="NCBI Taxonomy" id="164332"/>
    <lineage>
        <taxon>Bacteria</taxon>
        <taxon>Pseudomonadati</taxon>
        <taxon>Pseudomonadota</taxon>
        <taxon>Alphaproteobacteria</taxon>
        <taxon>Rhodobacterales</taxon>
        <taxon>Roseobacteraceae</taxon>
        <taxon>Roseicyclus</taxon>
    </lineage>
</organism>
<evidence type="ECO:0000313" key="3">
    <source>
        <dbReference type="Proteomes" id="UP000245708"/>
    </source>
</evidence>
<dbReference type="InterPro" id="IPR007498">
    <property type="entry name" value="PqiA-like"/>
</dbReference>
<gene>
    <name evidence="2" type="ORF">C7455_101926</name>
</gene>
<feature type="transmembrane region" description="Helical" evidence="1">
    <location>
        <begin position="125"/>
        <end position="144"/>
    </location>
</feature>
<dbReference type="Proteomes" id="UP000245708">
    <property type="component" value="Unassembled WGS sequence"/>
</dbReference>
<evidence type="ECO:0000256" key="1">
    <source>
        <dbReference type="SAM" id="Phobius"/>
    </source>
</evidence>
<dbReference type="Pfam" id="PF04403">
    <property type="entry name" value="PqiA"/>
    <property type="match status" value="1"/>
</dbReference>
<keyword evidence="1" id="KW-0472">Membrane</keyword>
<feature type="transmembrane region" description="Helical" evidence="1">
    <location>
        <begin position="56"/>
        <end position="80"/>
    </location>
</feature>
<reference evidence="2 3" key="1">
    <citation type="submission" date="2018-05" db="EMBL/GenBank/DDBJ databases">
        <title>Genomic Encyclopedia of Type Strains, Phase IV (KMG-IV): sequencing the most valuable type-strain genomes for metagenomic binning, comparative biology and taxonomic classification.</title>
        <authorList>
            <person name="Goeker M."/>
        </authorList>
    </citation>
    <scope>NUCLEOTIDE SEQUENCE [LARGE SCALE GENOMIC DNA]</scope>
    <source>
        <strain evidence="2 3">DSM 16097</strain>
    </source>
</reference>
<keyword evidence="3" id="KW-1185">Reference proteome</keyword>
<dbReference type="EMBL" id="QGGW01000001">
    <property type="protein sequence ID" value="PWK62887.1"/>
    <property type="molecule type" value="Genomic_DNA"/>
</dbReference>
<accession>A0A316GP08</accession>
<sequence length="155" mass="16508">MPRMLRLLTALNLALLILFPIAWAAPLMRAGLLPLFGLSEISILSGIGTLWTEGEAVLAVLVALFALAAPMAKTMALALMHLSRAPLTLLPAVQLLGKLAMADVFLIAVYITLAKGIAVGRVETAWGLWLFTACVVMSFGIALATKRMARRGNLV</sequence>
<keyword evidence="1" id="KW-0812">Transmembrane</keyword>
<keyword evidence="1" id="KW-1133">Transmembrane helix</keyword>
<protein>
    <submittedName>
        <fullName evidence="2">Paraquat-inducible protein A</fullName>
    </submittedName>
</protein>
<feature type="transmembrane region" description="Helical" evidence="1">
    <location>
        <begin position="92"/>
        <end position="113"/>
    </location>
</feature>